<evidence type="ECO:0000313" key="2">
    <source>
        <dbReference type="Proteomes" id="UP000324222"/>
    </source>
</evidence>
<dbReference type="EMBL" id="VSRR010002763">
    <property type="protein sequence ID" value="MPC33115.1"/>
    <property type="molecule type" value="Genomic_DNA"/>
</dbReference>
<accession>A0A5B7EI76</accession>
<dbReference type="AlphaFoldDB" id="A0A5B7EI76"/>
<proteinExistence type="predicted"/>
<reference evidence="1 2" key="1">
    <citation type="submission" date="2019-05" db="EMBL/GenBank/DDBJ databases">
        <title>Another draft genome of Portunus trituberculatus and its Hox gene families provides insights of decapod evolution.</title>
        <authorList>
            <person name="Jeong J.-H."/>
            <person name="Song I."/>
            <person name="Kim S."/>
            <person name="Choi T."/>
            <person name="Kim D."/>
            <person name="Ryu S."/>
            <person name="Kim W."/>
        </authorList>
    </citation>
    <scope>NUCLEOTIDE SEQUENCE [LARGE SCALE GENOMIC DNA]</scope>
    <source>
        <tissue evidence="1">Muscle</tissue>
    </source>
</reference>
<dbReference type="Proteomes" id="UP000324222">
    <property type="component" value="Unassembled WGS sequence"/>
</dbReference>
<sequence>MRVLVNSCIRDVDRVRDRSNVDKLPARKGNDDDCYQIKSSKVFNPTSNNTLQRGKQFLESGSHLIKR</sequence>
<name>A0A5B7EI76_PORTR</name>
<organism evidence="1 2">
    <name type="scientific">Portunus trituberculatus</name>
    <name type="common">Swimming crab</name>
    <name type="synonym">Neptunus trituberculatus</name>
    <dbReference type="NCBI Taxonomy" id="210409"/>
    <lineage>
        <taxon>Eukaryota</taxon>
        <taxon>Metazoa</taxon>
        <taxon>Ecdysozoa</taxon>
        <taxon>Arthropoda</taxon>
        <taxon>Crustacea</taxon>
        <taxon>Multicrustacea</taxon>
        <taxon>Malacostraca</taxon>
        <taxon>Eumalacostraca</taxon>
        <taxon>Eucarida</taxon>
        <taxon>Decapoda</taxon>
        <taxon>Pleocyemata</taxon>
        <taxon>Brachyura</taxon>
        <taxon>Eubrachyura</taxon>
        <taxon>Portunoidea</taxon>
        <taxon>Portunidae</taxon>
        <taxon>Portuninae</taxon>
        <taxon>Portunus</taxon>
    </lineage>
</organism>
<comment type="caution">
    <text evidence="1">The sequence shown here is derived from an EMBL/GenBank/DDBJ whole genome shotgun (WGS) entry which is preliminary data.</text>
</comment>
<keyword evidence="2" id="KW-1185">Reference proteome</keyword>
<protein>
    <submittedName>
        <fullName evidence="1">Uncharacterized protein</fullName>
    </submittedName>
</protein>
<evidence type="ECO:0000313" key="1">
    <source>
        <dbReference type="EMBL" id="MPC33115.1"/>
    </source>
</evidence>
<gene>
    <name evidence="1" type="ORF">E2C01_026458</name>
</gene>